<dbReference type="AlphaFoldDB" id="X1KNV3"/>
<feature type="non-terminal residue" evidence="1">
    <location>
        <position position="117"/>
    </location>
</feature>
<reference evidence="1" key="1">
    <citation type="journal article" date="2014" name="Front. Microbiol.">
        <title>High frequency of phylogenetically diverse reductive dehalogenase-homologous genes in deep subseafloor sedimentary metagenomes.</title>
        <authorList>
            <person name="Kawai M."/>
            <person name="Futagami T."/>
            <person name="Toyoda A."/>
            <person name="Takaki Y."/>
            <person name="Nishi S."/>
            <person name="Hori S."/>
            <person name="Arai W."/>
            <person name="Tsubouchi T."/>
            <person name="Morono Y."/>
            <person name="Uchiyama I."/>
            <person name="Ito T."/>
            <person name="Fujiyama A."/>
            <person name="Inagaki F."/>
            <person name="Takami H."/>
        </authorList>
    </citation>
    <scope>NUCLEOTIDE SEQUENCE</scope>
    <source>
        <strain evidence="1">Expedition CK06-06</strain>
    </source>
</reference>
<comment type="caution">
    <text evidence="1">The sequence shown here is derived from an EMBL/GenBank/DDBJ whole genome shotgun (WGS) entry which is preliminary data.</text>
</comment>
<protein>
    <submittedName>
        <fullName evidence="1">Uncharacterized protein</fullName>
    </submittedName>
</protein>
<name>X1KNV3_9ZZZZ</name>
<gene>
    <name evidence="1" type="ORF">S03H2_70613</name>
</gene>
<dbReference type="SUPFAM" id="SSF89372">
    <property type="entry name" value="Fucose-specific lectin"/>
    <property type="match status" value="1"/>
</dbReference>
<feature type="non-terminal residue" evidence="1">
    <location>
        <position position="1"/>
    </location>
</feature>
<accession>X1KNV3</accession>
<organism evidence="1">
    <name type="scientific">marine sediment metagenome</name>
    <dbReference type="NCBI Taxonomy" id="412755"/>
    <lineage>
        <taxon>unclassified sequences</taxon>
        <taxon>metagenomes</taxon>
        <taxon>ecological metagenomes</taxon>
    </lineage>
</organism>
<sequence length="117" mass="13104">RYYNGSSWSDQIYISTKVNMHRNEQSYVSSAIDSQDNIHVVWQGEGGDTEAKTQIWYALNNGSWSTPLRISNRTGMDTVENQLEPAIAIDGNDTVHVVWAGVASGQSFPTQLIYYSN</sequence>
<proteinExistence type="predicted"/>
<evidence type="ECO:0000313" key="1">
    <source>
        <dbReference type="EMBL" id="GAH95310.1"/>
    </source>
</evidence>
<dbReference type="EMBL" id="BARU01046980">
    <property type="protein sequence ID" value="GAH95310.1"/>
    <property type="molecule type" value="Genomic_DNA"/>
</dbReference>